<dbReference type="OrthoDB" id="185963at2"/>
<keyword evidence="1" id="KW-0812">Transmembrane</keyword>
<keyword evidence="1" id="KW-0472">Membrane</keyword>
<dbReference type="KEGG" id="cber:B5D82_00495"/>
<keyword evidence="1" id="KW-1133">Transmembrane helix</keyword>
<proteinExistence type="predicted"/>
<dbReference type="InterPro" id="IPR021109">
    <property type="entry name" value="Peptidase_aspartic_dom_sf"/>
</dbReference>
<feature type="transmembrane region" description="Helical" evidence="1">
    <location>
        <begin position="13"/>
        <end position="30"/>
    </location>
</feature>
<name>A0A222G3R8_9GAMM</name>
<protein>
    <submittedName>
        <fullName evidence="2">TIGR02281 family clan AA aspartic protease</fullName>
    </submittedName>
</protein>
<dbReference type="InterPro" id="IPR001969">
    <property type="entry name" value="Aspartic_peptidase_AS"/>
</dbReference>
<evidence type="ECO:0000313" key="3">
    <source>
        <dbReference type="Proteomes" id="UP000202259"/>
    </source>
</evidence>
<dbReference type="InterPro" id="IPR011969">
    <property type="entry name" value="Clan_AA_Asp_peptidase_C"/>
</dbReference>
<dbReference type="CDD" id="cd05483">
    <property type="entry name" value="retropepsin_like_bacteria"/>
    <property type="match status" value="1"/>
</dbReference>
<dbReference type="PROSITE" id="PS00141">
    <property type="entry name" value="ASP_PROTEASE"/>
    <property type="match status" value="1"/>
</dbReference>
<dbReference type="EMBL" id="CP020465">
    <property type="protein sequence ID" value="ASP46382.1"/>
    <property type="molecule type" value="Genomic_DNA"/>
</dbReference>
<dbReference type="RefSeq" id="WP_081148344.1">
    <property type="nucleotide sequence ID" value="NZ_CP020465.1"/>
</dbReference>
<dbReference type="GO" id="GO:0006508">
    <property type="term" value="P:proteolysis"/>
    <property type="evidence" value="ECO:0007669"/>
    <property type="project" value="UniProtKB-KW"/>
</dbReference>
<keyword evidence="2" id="KW-0378">Hydrolase</keyword>
<dbReference type="Gene3D" id="2.40.70.10">
    <property type="entry name" value="Acid Proteases"/>
    <property type="match status" value="1"/>
</dbReference>
<organism evidence="2 3">
    <name type="scientific">Cognaticolwellia beringensis</name>
    <dbReference type="NCBI Taxonomy" id="1967665"/>
    <lineage>
        <taxon>Bacteria</taxon>
        <taxon>Pseudomonadati</taxon>
        <taxon>Pseudomonadota</taxon>
        <taxon>Gammaproteobacteria</taxon>
        <taxon>Alteromonadales</taxon>
        <taxon>Colwelliaceae</taxon>
        <taxon>Cognaticolwellia</taxon>
    </lineage>
</organism>
<dbReference type="SUPFAM" id="SSF50630">
    <property type="entry name" value="Acid proteases"/>
    <property type="match status" value="1"/>
</dbReference>
<dbReference type="Pfam" id="PF13975">
    <property type="entry name" value="gag-asp_proteas"/>
    <property type="match status" value="1"/>
</dbReference>
<dbReference type="GO" id="GO:0004190">
    <property type="term" value="F:aspartic-type endopeptidase activity"/>
    <property type="evidence" value="ECO:0007669"/>
    <property type="project" value="InterPro"/>
</dbReference>
<accession>A0A222G3R8</accession>
<keyword evidence="2" id="KW-0645">Protease</keyword>
<keyword evidence="3" id="KW-1185">Reference proteome</keyword>
<dbReference type="Proteomes" id="UP000202259">
    <property type="component" value="Chromosome"/>
</dbReference>
<evidence type="ECO:0000313" key="2">
    <source>
        <dbReference type="EMBL" id="ASP46382.1"/>
    </source>
</evidence>
<reference evidence="2 3" key="1">
    <citation type="submission" date="2017-08" db="EMBL/GenBank/DDBJ databases">
        <title>Complete genome of Colwellia sp. NB097-1, a psychrophile bacterium ioslated from Bering Sea.</title>
        <authorList>
            <person name="Chen X."/>
        </authorList>
    </citation>
    <scope>NUCLEOTIDE SEQUENCE [LARGE SCALE GENOMIC DNA]</scope>
    <source>
        <strain evidence="2 3">NB097-1</strain>
    </source>
</reference>
<dbReference type="NCBIfam" id="TIGR02281">
    <property type="entry name" value="clan_AA_DTGA"/>
    <property type="match status" value="1"/>
</dbReference>
<gene>
    <name evidence="2" type="ORF">B5D82_00495</name>
</gene>
<evidence type="ECO:0000256" key="1">
    <source>
        <dbReference type="SAM" id="Phobius"/>
    </source>
</evidence>
<dbReference type="InterPro" id="IPR034122">
    <property type="entry name" value="Retropepsin-like_bacterial"/>
</dbReference>
<dbReference type="AlphaFoldDB" id="A0A222G3R8"/>
<sequence>MTKNDTSASFGKGFVWIAWIIGIALLVFVFQDLLDEQYNPNQDPKLSLQANGKAEVMLQQNRQGHYVTNGAINGTQVTFLLDTGATHVSIPAHIAENLSLQAQGQMRVQTANGTITVYQTQINELRIGNIYLYNVAANINPSMAADEILLGMSALKRVEFSQTGKQLILREQL</sequence>